<name>A0A7J3XZ29_9CREN</name>
<dbReference type="Gene3D" id="1.10.287.1490">
    <property type="match status" value="1"/>
</dbReference>
<feature type="transmembrane region" description="Helical" evidence="1">
    <location>
        <begin position="972"/>
        <end position="994"/>
    </location>
</feature>
<dbReference type="SUPFAM" id="SSF58104">
    <property type="entry name" value="Methyl-accepting chemotaxis protein (MCP) signaling domain"/>
    <property type="match status" value="1"/>
</dbReference>
<keyword evidence="1" id="KW-0472">Membrane</keyword>
<keyword evidence="1" id="KW-1133">Transmembrane helix</keyword>
<gene>
    <name evidence="2" type="ORF">ENM60_03365</name>
</gene>
<protein>
    <submittedName>
        <fullName evidence="2">Uncharacterized protein</fullName>
    </submittedName>
</protein>
<dbReference type="EMBL" id="DRYK01000045">
    <property type="protein sequence ID" value="HHP67815.1"/>
    <property type="molecule type" value="Genomic_DNA"/>
</dbReference>
<sequence length="1000" mass="103946">MSRIIYTLALALILASIVTPIIALAGATGSLQLQVTPSQGSPGDAITITGVAPLGYSVNVSFVSYTGTAPAPGSYTVISSQLVPVGQGGRFQTVMIVPTVPYGGQYAVYAYVPGFEANTYDYVIFTIVPKLILNVTTVISGTTAYPPYTFTGSIVNITGVGFSANAQVSLYINETGTPVGSASTDANGVFTYIWTVMNIPRGTYTLVGTDGVATASTTINVIPALWFYDENNAVWTRLLTVSGPWVRDLEENVKALQVVGTGFDASVGLTSITFTNVLYNYTVSLPFTLPYAIGTDQYGTFYALVSIGHIPGGTYTVIVTESTNASFTFNGAVTFNAYIEAYDYGKYSALYGTSYNVAAASNLALKVTSPGAQVIVFGWAFAPGTITTAAGSVNVPAHIFIDADLPQNTLTISSVVNGTQIDSYNFLPDSNGFNVVIVLIPSTITRGGHEIGETQNITAPVQLRFSARTNIGIIGVAYFTPPAGTVGPYTSIVGVEPTTGIGVVGGSYAGPFYCLTSGMTVCGLNVTASTNVVQVWKTGLGTNITVTGIGFDANQPVYVFIEGVPPVDLRILYPTYFATYASALASFIPDGMLVAYTTTDSTGSFSTWFLFPTLPGAQYKIWVFVGRVSGGFDQVQAVYIANPSINTFTVLPGFYLNPAVAVGPYVAEVVATGLPYGSAGGVSGVAIRTTALDACCGGQFRQDLNDGIMGVNLHVSNWRITPNGTLTDVLSPSVFPGLYIPVLEPGVYELRLIMPDGSLSQPAYVGIFNDIANITNIRDGVIAIQAGVSQILLNLQQINATLVSVQGDVATIKTDVGTIKTTVQSLQPVVLSINGTVADIKTAVGTIQGVVLSLNGTVATISTTVGTIQATVNSLSTVVSGLQSTVSSLSNSVGSLSSSLSELSSKVDSYYGNLTSKIDASTSTLTSTINSAVSSAQSAITSAVNSAQSALSSKIDSAQSALSSQISTVSNYVLVALILALIAAAAAVYEVIVLHRKLAG</sequence>
<dbReference type="AlphaFoldDB" id="A0A7J3XZ29"/>
<reference evidence="2" key="1">
    <citation type="journal article" date="2020" name="mSystems">
        <title>Genome- and Community-Level Interaction Insights into Carbon Utilization and Element Cycling Functions of Hydrothermarchaeota in Hydrothermal Sediment.</title>
        <authorList>
            <person name="Zhou Z."/>
            <person name="Liu Y."/>
            <person name="Xu W."/>
            <person name="Pan J."/>
            <person name="Luo Z.H."/>
            <person name="Li M."/>
        </authorList>
    </citation>
    <scope>NUCLEOTIDE SEQUENCE [LARGE SCALE GENOMIC DNA]</scope>
    <source>
        <strain evidence="2">SpSt-110</strain>
    </source>
</reference>
<accession>A0A7J3XZ29</accession>
<evidence type="ECO:0000313" key="2">
    <source>
        <dbReference type="EMBL" id="HHP67815.1"/>
    </source>
</evidence>
<evidence type="ECO:0000256" key="1">
    <source>
        <dbReference type="SAM" id="Phobius"/>
    </source>
</evidence>
<keyword evidence="1" id="KW-0812">Transmembrane</keyword>
<proteinExistence type="predicted"/>
<organism evidence="2">
    <name type="scientific">Thermogladius calderae</name>
    <dbReference type="NCBI Taxonomy" id="1200300"/>
    <lineage>
        <taxon>Archaea</taxon>
        <taxon>Thermoproteota</taxon>
        <taxon>Thermoprotei</taxon>
        <taxon>Desulfurococcales</taxon>
        <taxon>Desulfurococcaceae</taxon>
        <taxon>Thermogladius</taxon>
    </lineage>
</organism>
<comment type="caution">
    <text evidence="2">The sequence shown here is derived from an EMBL/GenBank/DDBJ whole genome shotgun (WGS) entry which is preliminary data.</text>
</comment>